<organism evidence="2">
    <name type="scientific">marine sediment metagenome</name>
    <dbReference type="NCBI Taxonomy" id="412755"/>
    <lineage>
        <taxon>unclassified sequences</taxon>
        <taxon>metagenomes</taxon>
        <taxon>ecological metagenomes</taxon>
    </lineage>
</organism>
<proteinExistence type="predicted"/>
<dbReference type="EMBL" id="BART01011114">
    <property type="protein sequence ID" value="GAG80919.1"/>
    <property type="molecule type" value="Genomic_DNA"/>
</dbReference>
<dbReference type="InterPro" id="IPR006852">
    <property type="entry name" value="TOD1_MUCI70"/>
</dbReference>
<gene>
    <name evidence="2" type="ORF">S01H4_23836</name>
</gene>
<sequence length="239" mass="28195">ARKLANLCNVKKIDIRPKKKTVAIVTAIMGNFDKLHDPKYYDKDVDYFAYVDEDFTSNIWQVKKVEHTHFIQPRMASKIYKILIHKYCDYDYTLWIDGSLEVRAPIGELIDKYMDKADMALFKHRVRNCVYEEHFASFKNKRHGTGEPSIVRESQSETYKAEGLPAKAGLYECTFILRKNNAKVRKFNSEWWEEVCIYSSSDQIPFMYVLWKNPDIKIANIEPGHVHDSKWAKYIEHAR</sequence>
<protein>
    <recommendedName>
        <fullName evidence="1">TOD1/MUCI70 glycosyltransferase-like domain-containing protein</fullName>
    </recommendedName>
</protein>
<feature type="domain" description="TOD1/MUCI70 glycosyltransferase-like" evidence="1">
    <location>
        <begin position="20"/>
        <end position="212"/>
    </location>
</feature>
<dbReference type="Pfam" id="PF04765">
    <property type="entry name" value="TOD1_MUCI70"/>
    <property type="match status" value="1"/>
</dbReference>
<dbReference type="PANTHER" id="PTHR12956">
    <property type="entry name" value="ALKALINE CERAMIDASE-RELATED"/>
    <property type="match status" value="1"/>
</dbReference>
<evidence type="ECO:0000259" key="1">
    <source>
        <dbReference type="Pfam" id="PF04765"/>
    </source>
</evidence>
<comment type="caution">
    <text evidence="2">The sequence shown here is derived from an EMBL/GenBank/DDBJ whole genome shotgun (WGS) entry which is preliminary data.</text>
</comment>
<reference evidence="2" key="1">
    <citation type="journal article" date="2014" name="Front. Microbiol.">
        <title>High frequency of phylogenetically diverse reductive dehalogenase-homologous genes in deep subseafloor sedimentary metagenomes.</title>
        <authorList>
            <person name="Kawai M."/>
            <person name="Futagami T."/>
            <person name="Toyoda A."/>
            <person name="Takaki Y."/>
            <person name="Nishi S."/>
            <person name="Hori S."/>
            <person name="Arai W."/>
            <person name="Tsubouchi T."/>
            <person name="Morono Y."/>
            <person name="Uchiyama I."/>
            <person name="Ito T."/>
            <person name="Fujiyama A."/>
            <person name="Inagaki F."/>
            <person name="Takami H."/>
        </authorList>
    </citation>
    <scope>NUCLEOTIDE SEQUENCE</scope>
    <source>
        <strain evidence="2">Expedition CK06-06</strain>
    </source>
</reference>
<dbReference type="InterPro" id="IPR048354">
    <property type="entry name" value="TOD1_MUCI70_glycTrfase_dom"/>
</dbReference>
<feature type="non-terminal residue" evidence="2">
    <location>
        <position position="1"/>
    </location>
</feature>
<evidence type="ECO:0000313" key="2">
    <source>
        <dbReference type="EMBL" id="GAG80919.1"/>
    </source>
</evidence>
<accession>X1AG63</accession>
<name>X1AG63_9ZZZZ</name>
<dbReference type="AlphaFoldDB" id="X1AG63"/>